<dbReference type="AlphaFoldDB" id="A0A9N7Z576"/>
<sequence>MKPRRSQHCLPFSPGPKVNFSRGSQGAGCRSRAVELQLIPRGRARAGVSRWRRSGVGQPLLNAVGDYLTGRTGRREEEEEEEEEKGGRRRSRLSVQFSAGW</sequence>
<organism evidence="2 3">
    <name type="scientific">Pleuronectes platessa</name>
    <name type="common">European plaice</name>
    <dbReference type="NCBI Taxonomy" id="8262"/>
    <lineage>
        <taxon>Eukaryota</taxon>
        <taxon>Metazoa</taxon>
        <taxon>Chordata</taxon>
        <taxon>Craniata</taxon>
        <taxon>Vertebrata</taxon>
        <taxon>Euteleostomi</taxon>
        <taxon>Actinopterygii</taxon>
        <taxon>Neopterygii</taxon>
        <taxon>Teleostei</taxon>
        <taxon>Neoteleostei</taxon>
        <taxon>Acanthomorphata</taxon>
        <taxon>Carangaria</taxon>
        <taxon>Pleuronectiformes</taxon>
        <taxon>Pleuronectoidei</taxon>
        <taxon>Pleuronectidae</taxon>
        <taxon>Pleuronectes</taxon>
    </lineage>
</organism>
<gene>
    <name evidence="2" type="ORF">PLEPLA_LOCUS36975</name>
</gene>
<keyword evidence="3" id="KW-1185">Reference proteome</keyword>
<proteinExistence type="predicted"/>
<comment type="caution">
    <text evidence="2">The sequence shown here is derived from an EMBL/GenBank/DDBJ whole genome shotgun (WGS) entry which is preliminary data.</text>
</comment>
<name>A0A9N7Z576_PLEPL</name>
<dbReference type="Proteomes" id="UP001153269">
    <property type="component" value="Unassembled WGS sequence"/>
</dbReference>
<feature type="region of interest" description="Disordered" evidence="1">
    <location>
        <begin position="68"/>
        <end position="101"/>
    </location>
</feature>
<reference evidence="2" key="1">
    <citation type="submission" date="2020-03" db="EMBL/GenBank/DDBJ databases">
        <authorList>
            <person name="Weist P."/>
        </authorList>
    </citation>
    <scope>NUCLEOTIDE SEQUENCE</scope>
</reference>
<evidence type="ECO:0000313" key="2">
    <source>
        <dbReference type="EMBL" id="CAB1449294.1"/>
    </source>
</evidence>
<evidence type="ECO:0000313" key="3">
    <source>
        <dbReference type="Proteomes" id="UP001153269"/>
    </source>
</evidence>
<evidence type="ECO:0000256" key="1">
    <source>
        <dbReference type="SAM" id="MobiDB-lite"/>
    </source>
</evidence>
<feature type="region of interest" description="Disordered" evidence="1">
    <location>
        <begin position="1"/>
        <end position="25"/>
    </location>
</feature>
<protein>
    <submittedName>
        <fullName evidence="2">Uncharacterized protein</fullName>
    </submittedName>
</protein>
<accession>A0A9N7Z576</accession>
<dbReference type="EMBL" id="CADEAL010004010">
    <property type="protein sequence ID" value="CAB1449294.1"/>
    <property type="molecule type" value="Genomic_DNA"/>
</dbReference>